<gene>
    <name evidence="11" type="ORF">Dda_7508</name>
</gene>
<evidence type="ECO:0000256" key="4">
    <source>
        <dbReference type="ARBA" id="ARBA00022781"/>
    </source>
</evidence>
<keyword evidence="7 10" id="KW-0496">Mitochondrion</keyword>
<name>A0AAD6ISB3_DREDA</name>
<dbReference type="InterPro" id="IPR013837">
    <property type="entry name" value="ATP_synth_F0_suB"/>
</dbReference>
<evidence type="ECO:0000256" key="9">
    <source>
        <dbReference type="ARBA" id="ARBA00062152"/>
    </source>
</evidence>
<comment type="subcellular location">
    <subcellularLocation>
        <location evidence="10">Mitochondrion</location>
    </subcellularLocation>
    <subcellularLocation>
        <location evidence="10">Mitochondrion inner membrane</location>
    </subcellularLocation>
</comment>
<evidence type="ECO:0000313" key="12">
    <source>
        <dbReference type="Proteomes" id="UP001221413"/>
    </source>
</evidence>
<keyword evidence="2 10" id="KW-0813">Transport</keyword>
<protein>
    <recommendedName>
        <fullName evidence="10">ATP synthase subunit 4</fullName>
    </recommendedName>
</protein>
<dbReference type="EMBL" id="JAQGDS010000010">
    <property type="protein sequence ID" value="KAJ6257720.1"/>
    <property type="molecule type" value="Genomic_DNA"/>
</dbReference>
<dbReference type="FunFam" id="1.20.5.2210:FF:000002">
    <property type="entry name" value="ATP synthase subunit 4 mitochondrial"/>
    <property type="match status" value="1"/>
</dbReference>
<evidence type="ECO:0000256" key="8">
    <source>
        <dbReference type="ARBA" id="ARBA00023136"/>
    </source>
</evidence>
<evidence type="ECO:0000256" key="3">
    <source>
        <dbReference type="ARBA" id="ARBA00022547"/>
    </source>
</evidence>
<dbReference type="Pfam" id="PF05405">
    <property type="entry name" value="Mt_ATP-synt_B"/>
    <property type="match status" value="1"/>
</dbReference>
<dbReference type="Proteomes" id="UP001221413">
    <property type="component" value="Unassembled WGS sequence"/>
</dbReference>
<reference evidence="11" key="1">
    <citation type="submission" date="2023-01" db="EMBL/GenBank/DDBJ databases">
        <title>The chitinases involved in constricting ring structure development in the nematode-trapping fungus Drechslerella dactyloides.</title>
        <authorList>
            <person name="Wang R."/>
            <person name="Zhang L."/>
            <person name="Tang P."/>
            <person name="Li S."/>
            <person name="Liang L."/>
        </authorList>
    </citation>
    <scope>NUCLEOTIDE SEQUENCE</scope>
    <source>
        <strain evidence="11">YMF1.00031</strain>
    </source>
</reference>
<evidence type="ECO:0000256" key="2">
    <source>
        <dbReference type="ARBA" id="ARBA00022448"/>
    </source>
</evidence>
<keyword evidence="5 10" id="KW-0999">Mitochondrion inner membrane</keyword>
<comment type="subunit">
    <text evidence="9 10">F-type ATPases have 2 components, CF(1) - the catalytic core - and CF(0) - the membrane proton channel. In yeast, the dimeric form of ATP synthase consists of 17 polypeptides: alpha, beta, gamma, delta, epsilon, 4 (B), 5 (OSCP), 6 (A), 8, 9 (C), d, E (Tim11), f, g, h, i/j and k.</text>
</comment>
<evidence type="ECO:0000313" key="11">
    <source>
        <dbReference type="EMBL" id="KAJ6257720.1"/>
    </source>
</evidence>
<dbReference type="GO" id="GO:0045259">
    <property type="term" value="C:proton-transporting ATP synthase complex"/>
    <property type="evidence" value="ECO:0007669"/>
    <property type="project" value="UniProtKB-KW"/>
</dbReference>
<evidence type="ECO:0000256" key="6">
    <source>
        <dbReference type="ARBA" id="ARBA00023065"/>
    </source>
</evidence>
<keyword evidence="4 10" id="KW-0375">Hydrogen ion transport</keyword>
<evidence type="ECO:0000256" key="10">
    <source>
        <dbReference type="RuleBase" id="RU368017"/>
    </source>
</evidence>
<keyword evidence="12" id="KW-1185">Reference proteome</keyword>
<dbReference type="InterPro" id="IPR008688">
    <property type="entry name" value="ATP_synth_Bsub_B/MI25"/>
</dbReference>
<dbReference type="GO" id="GO:0005743">
    <property type="term" value="C:mitochondrial inner membrane"/>
    <property type="evidence" value="ECO:0007669"/>
    <property type="project" value="UniProtKB-SubCell"/>
</dbReference>
<organism evidence="11 12">
    <name type="scientific">Drechslerella dactyloides</name>
    <name type="common">Nematode-trapping fungus</name>
    <name type="synonym">Arthrobotrys dactyloides</name>
    <dbReference type="NCBI Taxonomy" id="74499"/>
    <lineage>
        <taxon>Eukaryota</taxon>
        <taxon>Fungi</taxon>
        <taxon>Dikarya</taxon>
        <taxon>Ascomycota</taxon>
        <taxon>Pezizomycotina</taxon>
        <taxon>Orbiliomycetes</taxon>
        <taxon>Orbiliales</taxon>
        <taxon>Orbiliaceae</taxon>
        <taxon>Drechslerella</taxon>
    </lineage>
</organism>
<keyword evidence="3 10" id="KW-0138">CF(0)</keyword>
<comment type="caution">
    <text evidence="11">The sequence shown here is derived from an EMBL/GenBank/DDBJ whole genome shotgun (WGS) entry which is preliminary data.</text>
</comment>
<proteinExistence type="inferred from homology"/>
<evidence type="ECO:0000256" key="5">
    <source>
        <dbReference type="ARBA" id="ARBA00022792"/>
    </source>
</evidence>
<evidence type="ECO:0000256" key="7">
    <source>
        <dbReference type="ARBA" id="ARBA00023128"/>
    </source>
</evidence>
<evidence type="ECO:0000256" key="1">
    <source>
        <dbReference type="ARBA" id="ARBA00007479"/>
    </source>
</evidence>
<sequence>MASRLTRAATGLTRLRPSAALLNSHVPAIRTATQARFETNYPPPSTERPTPEAKAKSILDAIPGNSIASKTAILSATAGLSIAAISNELLVINEEFVVAFCLICMYTGVTRIITPGYNDWAEAHIKRVKDVLYAARADHKNAVQERIDQVAEMKEVVQVTKDLFAVSKETAQLESEAFVLEQKTKFANEAKQVLDSWVRYEAQVKQREQKELAEAVIKKITEELKSPKTLQQILQQSVADVESTFSEDATNLPNRQLT</sequence>
<keyword evidence="6 10" id="KW-0406">Ion transport</keyword>
<dbReference type="GO" id="GO:0046933">
    <property type="term" value="F:proton-transporting ATP synthase activity, rotational mechanism"/>
    <property type="evidence" value="ECO:0007669"/>
    <property type="project" value="TreeGrafter"/>
</dbReference>
<dbReference type="PANTHER" id="PTHR12733">
    <property type="entry name" value="MITOCHONDRIAL ATP SYNTHASE B CHAIN"/>
    <property type="match status" value="1"/>
</dbReference>
<comment type="function">
    <text evidence="10">Subunit b, of the mitochondrial membrane ATP synthase complex (F(1)F(0) ATP synthase or Complex V) that produces ATP from ADP in the presence of a proton gradient across the membrane which is generated by electron transport complexes of the respiratory chain. ATP synthase complex consist of a soluble F(1) head domain - the catalytic core - and a membrane F(1) domain - the membrane proton channel. These two domains are linked by a central stalk rotating inside the F(1) region and a stationary peripheral stalk. During catalysis, ATP synthesis in the catalytic domain of F(1) is coupled via a rotary mechanism of the central stalk subunits to proton translocation. In vivo, can only synthesize ATP although its ATP hydrolase activity can be activated artificially in vitro. Part of the complex F(0) domain. Part of the complex F(0) domain and the peripheric stalk, which acts as a stator to hold the catalytic alpha(3)beta(3) subcomplex and subunit a/ATP6 static relative to the rotary elements.</text>
</comment>
<comment type="similarity">
    <text evidence="1 10">Belongs to the eukaryotic ATPase B chain family.</text>
</comment>
<keyword evidence="8 10" id="KW-0472">Membrane</keyword>
<dbReference type="SUPFAM" id="SSF161060">
    <property type="entry name" value="ATP synthase B chain-like"/>
    <property type="match status" value="1"/>
</dbReference>
<dbReference type="AlphaFoldDB" id="A0AAD6ISB3"/>
<dbReference type="PANTHER" id="PTHR12733:SF3">
    <property type="entry name" value="ATP SYNTHASE F(0) COMPLEX SUBUNIT B1, MITOCHONDRIAL"/>
    <property type="match status" value="1"/>
</dbReference>
<dbReference type="Gene3D" id="1.20.5.2210">
    <property type="match status" value="1"/>
</dbReference>
<accession>A0AAD6ISB3</accession>